<evidence type="ECO:0000313" key="1">
    <source>
        <dbReference type="EMBL" id="MTW04629.1"/>
    </source>
</evidence>
<dbReference type="RefSeq" id="WP_155440981.1">
    <property type="nucleotide sequence ID" value="NZ_WNLA01000016.1"/>
</dbReference>
<sequence>MDKDSKLWVLYSFLLQLDRGQTPCLTWQVHDGIVCATGGMNLRSPLIGTPVPRLRRLGIDTCRLNVVSASLLALHAESPGELAYAMAYAEHETGELGLRRRA</sequence>
<proteinExistence type="predicted"/>
<dbReference type="Proteomes" id="UP000484015">
    <property type="component" value="Unassembled WGS sequence"/>
</dbReference>
<dbReference type="AlphaFoldDB" id="A0A6L6Q581"/>
<keyword evidence="2" id="KW-1185">Reference proteome</keyword>
<organism evidence="1 2">
    <name type="scientific">Pseudoduganella ginsengisoli</name>
    <dbReference type="NCBI Taxonomy" id="1462440"/>
    <lineage>
        <taxon>Bacteria</taxon>
        <taxon>Pseudomonadati</taxon>
        <taxon>Pseudomonadota</taxon>
        <taxon>Betaproteobacteria</taxon>
        <taxon>Burkholderiales</taxon>
        <taxon>Oxalobacteraceae</taxon>
        <taxon>Telluria group</taxon>
        <taxon>Pseudoduganella</taxon>
    </lineage>
</organism>
<gene>
    <name evidence="1" type="ORF">GM668_21385</name>
</gene>
<reference evidence="1 2" key="1">
    <citation type="submission" date="2019-11" db="EMBL/GenBank/DDBJ databases">
        <title>Type strains purchased from KCTC, JCM and DSMZ.</title>
        <authorList>
            <person name="Lu H."/>
        </authorList>
    </citation>
    <scope>NUCLEOTIDE SEQUENCE [LARGE SCALE GENOMIC DNA]</scope>
    <source>
        <strain evidence="1 2">KCTC 42409</strain>
    </source>
</reference>
<evidence type="ECO:0000313" key="2">
    <source>
        <dbReference type="Proteomes" id="UP000484015"/>
    </source>
</evidence>
<dbReference type="EMBL" id="WNLA01000016">
    <property type="protein sequence ID" value="MTW04629.1"/>
    <property type="molecule type" value="Genomic_DNA"/>
</dbReference>
<comment type="caution">
    <text evidence="1">The sequence shown here is derived from an EMBL/GenBank/DDBJ whole genome shotgun (WGS) entry which is preliminary data.</text>
</comment>
<protein>
    <submittedName>
        <fullName evidence="1">Uncharacterized protein</fullName>
    </submittedName>
</protein>
<name>A0A6L6Q581_9BURK</name>
<accession>A0A6L6Q581</accession>